<keyword evidence="3" id="KW-1134">Transmembrane beta strand</keyword>
<evidence type="ECO:0000256" key="9">
    <source>
        <dbReference type="ARBA" id="ARBA00023237"/>
    </source>
</evidence>
<dbReference type="RefSeq" id="WP_225696439.1">
    <property type="nucleotide sequence ID" value="NZ_JAIXNE010000001.1"/>
</dbReference>
<evidence type="ECO:0000256" key="4">
    <source>
        <dbReference type="ARBA" id="ARBA00022692"/>
    </source>
</evidence>
<dbReference type="Pfam" id="PF00593">
    <property type="entry name" value="TonB_dep_Rec_b-barrel"/>
    <property type="match status" value="1"/>
</dbReference>
<keyword evidence="5" id="KW-0732">Signal</keyword>
<dbReference type="InterPro" id="IPR012910">
    <property type="entry name" value="Plug_dom"/>
</dbReference>
<feature type="domain" description="TonB-dependent receptor plug" evidence="12">
    <location>
        <begin position="124"/>
        <end position="232"/>
    </location>
</feature>
<evidence type="ECO:0000313" key="13">
    <source>
        <dbReference type="EMBL" id="MCA6073321.1"/>
    </source>
</evidence>
<evidence type="ECO:0000256" key="1">
    <source>
        <dbReference type="ARBA" id="ARBA00004571"/>
    </source>
</evidence>
<comment type="subcellular location">
    <subcellularLocation>
        <location evidence="1">Cell outer membrane</location>
        <topology evidence="1">Multi-pass membrane protein</topology>
    </subcellularLocation>
</comment>
<evidence type="ECO:0000259" key="12">
    <source>
        <dbReference type="Pfam" id="PF07715"/>
    </source>
</evidence>
<evidence type="ECO:0000256" key="3">
    <source>
        <dbReference type="ARBA" id="ARBA00022452"/>
    </source>
</evidence>
<dbReference type="GO" id="GO:0044718">
    <property type="term" value="P:siderophore transmembrane transport"/>
    <property type="evidence" value="ECO:0007669"/>
    <property type="project" value="TreeGrafter"/>
</dbReference>
<dbReference type="InterPro" id="IPR039426">
    <property type="entry name" value="TonB-dep_rcpt-like"/>
</dbReference>
<dbReference type="GO" id="GO:0015344">
    <property type="term" value="F:siderophore uptake transmembrane transporter activity"/>
    <property type="evidence" value="ECO:0007669"/>
    <property type="project" value="TreeGrafter"/>
</dbReference>
<evidence type="ECO:0000256" key="6">
    <source>
        <dbReference type="ARBA" id="ARBA00023077"/>
    </source>
</evidence>
<sequence length="975" mass="107141">MINFLQKSLCITIMLFFIAAVPIFAQISISGTIIDQGTNDPLAGVNVVVKGKVIGTITDANGNFSLDVDDNPPITLVFSFIGFETQEMEITQNNVTGLTVNMIEQTLLGQEVVVSASRVEESILESPVSIEKMDILAVQNTSADNYYKGIANLKGVDVATSSINFQIINARGFASTGNTRFVQLTDGMDTQAPALNFPIGNLNGPSELDVESVELIPGAASALYGPNAFNGILLVNSKSAFDYQGVSAFAKLGVNHIGSEADQDASPMYEASLRYAKSFNNKFAFKVNFSYMRADDWHGTSDFDRNADLNPFAAVGGPNPGADRLHFMGDEASINLAIFPLSSAWRAAAQNAIFAPGLSALDYADAGDLPSHVVSVTPYEEVDLIDYGAENIKTNVGLYYRLNDKLELSYLFNAGWGTSIYTGAQRYSLSNFGIMQHRLQLRGDNFFIRGYTTRENSGDSYITEFLAKRMYDISSGGDVSTWLATYGIGYIAALNGAGLMPGDINNLPADQRTQIQLAAHNFARGLSESQFTLTPGTPEFEEAKRRGLQGVVPFGPKFNDKSNLYHLEGQYDFKNEIDWMSLQVGGNFRMYELNSNGTIFDDEGGLTIKEYGAYAQASKRILAEKLKLTASLRYDKNENFDGQFSPRVSAVWSIAENHFIRGSYQTGFRIPTTQGQFIDLNIITARLLGGLPEIYEKYDVETNSYTRESVAEYSQAVFDGGATPQSILGNLDKLRPFVYDPVKPERVNSFEVGYKGLLGNKLLIDVAYYYNRYRDFITQVQFRKAPIDLLNPPTSDPNVLVPAAASLLNGSALTVASDGTISGNTAQIYTNYDQEISSQGAVVGLTYNLPRNFTLSGNYSWNVLNDEIVGGLSEYNTPEHKYNISFANRKLTDILGFNLTYRWQTDFIWESSFARGPVPSYGTLDAQVSFKMKGLKSMLKVGGSNILNKYYIQSLGGPNIGAIYYVSITFDELMN</sequence>
<keyword evidence="2" id="KW-0813">Transport</keyword>
<evidence type="ECO:0000256" key="5">
    <source>
        <dbReference type="ARBA" id="ARBA00022729"/>
    </source>
</evidence>
<evidence type="ECO:0000256" key="8">
    <source>
        <dbReference type="ARBA" id="ARBA00023170"/>
    </source>
</evidence>
<comment type="caution">
    <text evidence="13">The sequence shown here is derived from an EMBL/GenBank/DDBJ whole genome shotgun (WGS) entry which is preliminary data.</text>
</comment>
<proteinExistence type="inferred from homology"/>
<dbReference type="Gene3D" id="2.40.170.20">
    <property type="entry name" value="TonB-dependent receptor, beta-barrel domain"/>
    <property type="match status" value="1"/>
</dbReference>
<dbReference type="Proteomes" id="UP001139409">
    <property type="component" value="Unassembled WGS sequence"/>
</dbReference>
<dbReference type="Pfam" id="PF07715">
    <property type="entry name" value="Plug"/>
    <property type="match status" value="1"/>
</dbReference>
<evidence type="ECO:0000256" key="10">
    <source>
        <dbReference type="RuleBase" id="RU003357"/>
    </source>
</evidence>
<dbReference type="Pfam" id="PF13715">
    <property type="entry name" value="CarbopepD_reg_2"/>
    <property type="match status" value="1"/>
</dbReference>
<dbReference type="PANTHER" id="PTHR30069">
    <property type="entry name" value="TONB-DEPENDENT OUTER MEMBRANE RECEPTOR"/>
    <property type="match status" value="1"/>
</dbReference>
<evidence type="ECO:0000313" key="14">
    <source>
        <dbReference type="Proteomes" id="UP001139409"/>
    </source>
</evidence>
<evidence type="ECO:0000259" key="11">
    <source>
        <dbReference type="Pfam" id="PF00593"/>
    </source>
</evidence>
<keyword evidence="7 10" id="KW-0472">Membrane</keyword>
<dbReference type="EMBL" id="JAIXNE010000001">
    <property type="protein sequence ID" value="MCA6073321.1"/>
    <property type="molecule type" value="Genomic_DNA"/>
</dbReference>
<dbReference type="SUPFAM" id="SSF49464">
    <property type="entry name" value="Carboxypeptidase regulatory domain-like"/>
    <property type="match status" value="1"/>
</dbReference>
<keyword evidence="14" id="KW-1185">Reference proteome</keyword>
<keyword evidence="8 13" id="KW-0675">Receptor</keyword>
<dbReference type="Gene3D" id="2.170.130.10">
    <property type="entry name" value="TonB-dependent receptor, plug domain"/>
    <property type="match status" value="1"/>
</dbReference>
<dbReference type="InterPro" id="IPR008969">
    <property type="entry name" value="CarboxyPept-like_regulatory"/>
</dbReference>
<keyword evidence="6 10" id="KW-0798">TonB box</keyword>
<evidence type="ECO:0000256" key="7">
    <source>
        <dbReference type="ARBA" id="ARBA00023136"/>
    </source>
</evidence>
<comment type="similarity">
    <text evidence="10">Belongs to the TonB-dependent receptor family.</text>
</comment>
<protein>
    <submittedName>
        <fullName evidence="13">TonB-dependent receptor</fullName>
    </submittedName>
</protein>
<gene>
    <name evidence="13" type="ORF">LDX50_00485</name>
</gene>
<feature type="domain" description="TonB-dependent receptor-like beta-barrel" evidence="11">
    <location>
        <begin position="515"/>
        <end position="945"/>
    </location>
</feature>
<keyword evidence="4" id="KW-0812">Transmembrane</keyword>
<dbReference type="PANTHER" id="PTHR30069:SF29">
    <property type="entry name" value="HEMOGLOBIN AND HEMOGLOBIN-HAPTOGLOBIN-BINDING PROTEIN 1-RELATED"/>
    <property type="match status" value="1"/>
</dbReference>
<evidence type="ECO:0000256" key="2">
    <source>
        <dbReference type="ARBA" id="ARBA00022448"/>
    </source>
</evidence>
<dbReference type="InterPro" id="IPR036942">
    <property type="entry name" value="Beta-barrel_TonB_sf"/>
</dbReference>
<name>A0A9X1KY84_9BACT</name>
<dbReference type="InterPro" id="IPR000531">
    <property type="entry name" value="Beta-barrel_TonB"/>
</dbReference>
<dbReference type="SUPFAM" id="SSF56935">
    <property type="entry name" value="Porins"/>
    <property type="match status" value="1"/>
</dbReference>
<keyword evidence="9" id="KW-0998">Cell outer membrane</keyword>
<reference evidence="13" key="1">
    <citation type="submission" date="2021-09" db="EMBL/GenBank/DDBJ databases">
        <title>Fulvivirga sp. isolated from coastal sediment.</title>
        <authorList>
            <person name="Yu H."/>
        </authorList>
    </citation>
    <scope>NUCLEOTIDE SEQUENCE</scope>
    <source>
        <strain evidence="13">1062</strain>
    </source>
</reference>
<dbReference type="InterPro" id="IPR037066">
    <property type="entry name" value="Plug_dom_sf"/>
</dbReference>
<dbReference type="Gene3D" id="2.60.40.1120">
    <property type="entry name" value="Carboxypeptidase-like, regulatory domain"/>
    <property type="match status" value="1"/>
</dbReference>
<dbReference type="AlphaFoldDB" id="A0A9X1KY84"/>
<organism evidence="13 14">
    <name type="scientific">Fulvivirga sedimenti</name>
    <dbReference type="NCBI Taxonomy" id="2879465"/>
    <lineage>
        <taxon>Bacteria</taxon>
        <taxon>Pseudomonadati</taxon>
        <taxon>Bacteroidota</taxon>
        <taxon>Cytophagia</taxon>
        <taxon>Cytophagales</taxon>
        <taxon>Fulvivirgaceae</taxon>
        <taxon>Fulvivirga</taxon>
    </lineage>
</organism>
<accession>A0A9X1KY84</accession>
<dbReference type="GO" id="GO:0009279">
    <property type="term" value="C:cell outer membrane"/>
    <property type="evidence" value="ECO:0007669"/>
    <property type="project" value="UniProtKB-SubCell"/>
</dbReference>